<keyword evidence="16" id="KW-1185">Reference proteome</keyword>
<evidence type="ECO:0000256" key="7">
    <source>
        <dbReference type="ARBA" id="ARBA00023125"/>
    </source>
</evidence>
<dbReference type="PROSITE" id="PS00463">
    <property type="entry name" value="ZN2_CY6_FUNGAL_1"/>
    <property type="match status" value="1"/>
</dbReference>
<dbReference type="EMBL" id="JAPDFR010000009">
    <property type="protein sequence ID" value="KAK0383847.1"/>
    <property type="molecule type" value="Genomic_DNA"/>
</dbReference>
<dbReference type="GO" id="GO:0005634">
    <property type="term" value="C:nucleus"/>
    <property type="evidence" value="ECO:0007669"/>
    <property type="project" value="UniProtKB-SubCell"/>
</dbReference>
<dbReference type="SUPFAM" id="SSF57701">
    <property type="entry name" value="Zn2/Cys6 DNA-binding domain"/>
    <property type="match status" value="1"/>
</dbReference>
<evidence type="ECO:0000313" key="16">
    <source>
        <dbReference type="Proteomes" id="UP001175261"/>
    </source>
</evidence>
<dbReference type="InterPro" id="IPR013087">
    <property type="entry name" value="Znf_C2H2_type"/>
</dbReference>
<dbReference type="GO" id="GO:0000981">
    <property type="term" value="F:DNA-binding transcription factor activity, RNA polymerase II-specific"/>
    <property type="evidence" value="ECO:0007669"/>
    <property type="project" value="InterPro"/>
</dbReference>
<dbReference type="Pfam" id="PF00172">
    <property type="entry name" value="Zn_clus"/>
    <property type="match status" value="1"/>
</dbReference>
<dbReference type="PROSITE" id="PS50157">
    <property type="entry name" value="ZINC_FINGER_C2H2_2"/>
    <property type="match status" value="1"/>
</dbReference>
<keyword evidence="9" id="KW-0539">Nucleus</keyword>
<evidence type="ECO:0000313" key="15">
    <source>
        <dbReference type="EMBL" id="KAK0383847.1"/>
    </source>
</evidence>
<dbReference type="InterPro" id="IPR007219">
    <property type="entry name" value="XnlR_reg_dom"/>
</dbReference>
<dbReference type="GO" id="GO:0008270">
    <property type="term" value="F:zinc ion binding"/>
    <property type="evidence" value="ECO:0007669"/>
    <property type="project" value="UniProtKB-KW"/>
</dbReference>
<comment type="subcellular location">
    <subcellularLocation>
        <location evidence="1">Nucleus</location>
    </subcellularLocation>
</comment>
<dbReference type="GO" id="GO:0003677">
    <property type="term" value="F:DNA binding"/>
    <property type="evidence" value="ECO:0007669"/>
    <property type="project" value="UniProtKB-KW"/>
</dbReference>
<evidence type="ECO:0000256" key="5">
    <source>
        <dbReference type="ARBA" id="ARBA00022833"/>
    </source>
</evidence>
<feature type="region of interest" description="Disordered" evidence="11">
    <location>
        <begin position="369"/>
        <end position="389"/>
    </location>
</feature>
<evidence type="ECO:0000256" key="12">
    <source>
        <dbReference type="SAM" id="Phobius"/>
    </source>
</evidence>
<evidence type="ECO:0000256" key="11">
    <source>
        <dbReference type="SAM" id="MobiDB-lite"/>
    </source>
</evidence>
<dbReference type="SUPFAM" id="SSF57667">
    <property type="entry name" value="beta-beta-alpha zinc fingers"/>
    <property type="match status" value="1"/>
</dbReference>
<dbReference type="FunFam" id="3.30.160.60:FF:000045">
    <property type="entry name" value="ZFP69 zinc finger protein B"/>
    <property type="match status" value="1"/>
</dbReference>
<keyword evidence="12" id="KW-1133">Transmembrane helix</keyword>
<evidence type="ECO:0000256" key="6">
    <source>
        <dbReference type="ARBA" id="ARBA00023015"/>
    </source>
</evidence>
<dbReference type="Gene3D" id="4.10.240.10">
    <property type="entry name" value="Zn(2)-C6 fungal-type DNA-binding domain"/>
    <property type="match status" value="1"/>
</dbReference>
<keyword evidence="6" id="KW-0805">Transcription regulation</keyword>
<dbReference type="PANTHER" id="PTHR47660">
    <property type="entry name" value="TRANSCRIPTION FACTOR WITH C2H2 AND ZN(2)-CYS(6) DNA BINDING DOMAIN (EUROFUNG)-RELATED-RELATED"/>
    <property type="match status" value="1"/>
</dbReference>
<keyword evidence="2" id="KW-0479">Metal-binding</keyword>
<evidence type="ECO:0000256" key="3">
    <source>
        <dbReference type="ARBA" id="ARBA00022737"/>
    </source>
</evidence>
<dbReference type="PANTHER" id="PTHR47660:SF2">
    <property type="entry name" value="TRANSCRIPTION FACTOR WITH C2H2 AND ZN(2)-CYS(6) DNA BINDING DOMAIN (EUROFUNG)"/>
    <property type="match status" value="1"/>
</dbReference>
<evidence type="ECO:0000256" key="4">
    <source>
        <dbReference type="ARBA" id="ARBA00022771"/>
    </source>
</evidence>
<organism evidence="15 16">
    <name type="scientific">Sarocladium strictum</name>
    <name type="common">Black bundle disease fungus</name>
    <name type="synonym">Acremonium strictum</name>
    <dbReference type="NCBI Taxonomy" id="5046"/>
    <lineage>
        <taxon>Eukaryota</taxon>
        <taxon>Fungi</taxon>
        <taxon>Dikarya</taxon>
        <taxon>Ascomycota</taxon>
        <taxon>Pezizomycotina</taxon>
        <taxon>Sordariomycetes</taxon>
        <taxon>Hypocreomycetidae</taxon>
        <taxon>Hypocreales</taxon>
        <taxon>Sarocladiaceae</taxon>
        <taxon>Sarocladium</taxon>
    </lineage>
</organism>
<evidence type="ECO:0000256" key="1">
    <source>
        <dbReference type="ARBA" id="ARBA00004123"/>
    </source>
</evidence>
<keyword evidence="12" id="KW-0812">Transmembrane</keyword>
<keyword evidence="12" id="KW-0472">Membrane</keyword>
<name>A0AA39GCZ7_SARSR</name>
<feature type="domain" description="C2H2-type" evidence="14">
    <location>
        <begin position="62"/>
        <end position="89"/>
    </location>
</feature>
<protein>
    <submittedName>
        <fullName evidence="15">Uncharacterized protein</fullName>
    </submittedName>
</protein>
<keyword evidence="3" id="KW-0677">Repeat</keyword>
<dbReference type="CDD" id="cd00067">
    <property type="entry name" value="GAL4"/>
    <property type="match status" value="1"/>
</dbReference>
<dbReference type="InterPro" id="IPR036236">
    <property type="entry name" value="Znf_C2H2_sf"/>
</dbReference>
<dbReference type="InterPro" id="IPR036864">
    <property type="entry name" value="Zn2-C6_fun-type_DNA-bd_sf"/>
</dbReference>
<dbReference type="InterPro" id="IPR001138">
    <property type="entry name" value="Zn2Cys6_DnaBD"/>
</dbReference>
<keyword evidence="5" id="KW-0862">Zinc</keyword>
<keyword evidence="8" id="KW-0804">Transcription</keyword>
<dbReference type="Pfam" id="PF04082">
    <property type="entry name" value="Fungal_trans"/>
    <property type="match status" value="1"/>
</dbReference>
<evidence type="ECO:0000256" key="8">
    <source>
        <dbReference type="ARBA" id="ARBA00023163"/>
    </source>
</evidence>
<accession>A0AA39GCZ7</accession>
<gene>
    <name evidence="15" type="ORF">NLU13_9758</name>
</gene>
<dbReference type="PROSITE" id="PS50048">
    <property type="entry name" value="ZN2_CY6_FUNGAL_2"/>
    <property type="match status" value="1"/>
</dbReference>
<dbReference type="GO" id="GO:0006351">
    <property type="term" value="P:DNA-templated transcription"/>
    <property type="evidence" value="ECO:0007669"/>
    <property type="project" value="InterPro"/>
</dbReference>
<dbReference type="AlphaFoldDB" id="A0AA39GCZ7"/>
<evidence type="ECO:0000256" key="10">
    <source>
        <dbReference type="PROSITE-ProRule" id="PRU00042"/>
    </source>
</evidence>
<proteinExistence type="predicted"/>
<keyword evidence="4 10" id="KW-0863">Zinc-finger</keyword>
<comment type="caution">
    <text evidence="15">The sequence shown here is derived from an EMBL/GenBank/DDBJ whole genome shotgun (WGS) entry which is preliminary data.</text>
</comment>
<keyword evidence="7" id="KW-0238">DNA-binding</keyword>
<reference evidence="15" key="1">
    <citation type="submission" date="2022-10" db="EMBL/GenBank/DDBJ databases">
        <title>Determination and structural analysis of whole genome sequence of Sarocladium strictum F4-1.</title>
        <authorList>
            <person name="Hu L."/>
            <person name="Jiang Y."/>
        </authorList>
    </citation>
    <scope>NUCLEOTIDE SEQUENCE</scope>
    <source>
        <strain evidence="15">F4-1</strain>
    </source>
</reference>
<evidence type="ECO:0000259" key="13">
    <source>
        <dbReference type="PROSITE" id="PS50048"/>
    </source>
</evidence>
<evidence type="ECO:0000259" key="14">
    <source>
        <dbReference type="PROSITE" id="PS50157"/>
    </source>
</evidence>
<dbReference type="SMART" id="SM00066">
    <property type="entry name" value="GAL4"/>
    <property type="match status" value="1"/>
</dbReference>
<dbReference type="SMART" id="SM00355">
    <property type="entry name" value="ZnF_C2H2"/>
    <property type="match status" value="2"/>
</dbReference>
<feature type="region of interest" description="Disordered" evidence="11">
    <location>
        <begin position="213"/>
        <end position="237"/>
    </location>
</feature>
<feature type="transmembrane region" description="Helical" evidence="12">
    <location>
        <begin position="807"/>
        <end position="826"/>
    </location>
</feature>
<dbReference type="Pfam" id="PF00096">
    <property type="entry name" value="zf-C2H2"/>
    <property type="match status" value="2"/>
</dbReference>
<evidence type="ECO:0000256" key="9">
    <source>
        <dbReference type="ARBA" id="ARBA00023242"/>
    </source>
</evidence>
<sequence>MGNPAQGDAHDKSDLPAFQCGICHQRYRRADHLARHTRIRKPSPDSTQIPCGYAVDSQHKPHKCHLCGKSFSRSDLLKRHIPSHTGPDGKLKGLTRNGSQPTSRVGVACRACASNHLRCSDTKPCKRCSDKGIDCVWDQALPEEQLQAPSTSDGDFMMQNRPELPPVPGRHNVTDAPHDDSTIAPLSPDSVPRTIDNASISEGLLSSSGSYLGRAQAQSGHGAGTEPGRNLSECKLTSSPDTVPAMPVHHSLGYPVAYPLPEDVTRLPDWNFLPGPWQLTEEVGPNMEPFFPVMDLDDGDMRFLDVYNQFIPFELRTEPQVNPTEASGDVSEEVSPRHLAASGPDAFRYHHWRFRPDASRDHAGAEEHNLSLPEVGNDDSSPESRLPPRTRITAAPLSVYTRDAIVALVVKHCRSENLSRIFTSFPSAELLDKLCQYYLTSPIARADTFIHVSSFDPKEKRPELLLAMVAAGAVLTADPTLTKFGYAMHEIIRPAVGEQWEGNNALTRNIELLQAFLIHLEIGLWSGHSRKIEITESFLQAPLTILRRAGKFKKNEYGSPPLQETNMEHANLQNAWKAWLQQESWKRLAYRALRHDTNSSTCLMVNPMVSYAEITLPLPCCVAVWTAANAESWLQARLKTESDSMGIFQPQSVMDFMDNPGLFSSHGSQSPRVDILLASHALLSCSWALAWECIQIRSFARTKPRRWSSLILSSRQDEIIKLLHNFRVSLEDQGTQFNDINLRLEHLLLHLHAPIDDIQIFAGMEGPEQAHAVHHVIKEWVDSEQARKALCHAGSIVRLMLKMPKGIIQGPLAFIMFHATIVLWAVSLVQSERVKDAHEPRSQAAATVWLDEEVETIALQRFVQLGTGKPYLRGVADPSASKPPVPISLDEPRRLLAALVNVFSVSYHGLPRPYLVEKMVSLLQALQASS</sequence>
<dbReference type="Gene3D" id="3.30.160.60">
    <property type="entry name" value="Classic Zinc Finger"/>
    <property type="match status" value="1"/>
</dbReference>
<feature type="domain" description="Zn(2)-C6 fungal-type" evidence="13">
    <location>
        <begin position="108"/>
        <end position="137"/>
    </location>
</feature>
<dbReference type="PROSITE" id="PS00028">
    <property type="entry name" value="ZINC_FINGER_C2H2_1"/>
    <property type="match status" value="1"/>
</dbReference>
<dbReference type="Proteomes" id="UP001175261">
    <property type="component" value="Unassembled WGS sequence"/>
</dbReference>
<evidence type="ECO:0000256" key="2">
    <source>
        <dbReference type="ARBA" id="ARBA00022723"/>
    </source>
</evidence>